<dbReference type="Gene3D" id="1.10.260.50">
    <property type="match status" value="1"/>
</dbReference>
<dbReference type="SUPFAM" id="SSF53383">
    <property type="entry name" value="PLP-dependent transferases"/>
    <property type="match status" value="1"/>
</dbReference>
<evidence type="ECO:0000313" key="13">
    <source>
        <dbReference type="Proteomes" id="UP000282311"/>
    </source>
</evidence>
<evidence type="ECO:0000256" key="8">
    <source>
        <dbReference type="ARBA" id="ARBA00023014"/>
    </source>
</evidence>
<evidence type="ECO:0000256" key="7">
    <source>
        <dbReference type="ARBA" id="ARBA00023004"/>
    </source>
</evidence>
<dbReference type="EMBL" id="RBAH01000015">
    <property type="protein sequence ID" value="RKN80547.1"/>
    <property type="molecule type" value="Genomic_DNA"/>
</dbReference>
<evidence type="ECO:0000256" key="5">
    <source>
        <dbReference type="ARBA" id="ARBA00022723"/>
    </source>
</evidence>
<dbReference type="Gene3D" id="3.40.640.10">
    <property type="entry name" value="Type I PLP-dependent aspartate aminotransferase-like (Major domain)"/>
    <property type="match status" value="1"/>
</dbReference>
<dbReference type="PANTHER" id="PTHR11601">
    <property type="entry name" value="CYSTEINE DESULFURYLASE FAMILY MEMBER"/>
    <property type="match status" value="1"/>
</dbReference>
<dbReference type="FunFam" id="3.40.640.10:FF:000084">
    <property type="entry name" value="IscS-like cysteine desulfurase"/>
    <property type="match status" value="1"/>
</dbReference>
<dbReference type="RefSeq" id="WP_120749135.1">
    <property type="nucleotide sequence ID" value="NZ_RBAH01000015.1"/>
</dbReference>
<evidence type="ECO:0000256" key="10">
    <source>
        <dbReference type="RuleBase" id="RU004504"/>
    </source>
</evidence>
<reference evidence="12 13" key="1">
    <citation type="journal article" date="2007" name="Int. J. Syst. Evol. Microbiol.">
        <title>Paenibacillus ginsengarvi sp. nov., isolated from soil from ginseng cultivation.</title>
        <authorList>
            <person name="Yoon M.H."/>
            <person name="Ten L.N."/>
            <person name="Im W.T."/>
        </authorList>
    </citation>
    <scope>NUCLEOTIDE SEQUENCE [LARGE SCALE GENOMIC DNA]</scope>
    <source>
        <strain evidence="12 13">KCTC 13059</strain>
    </source>
</reference>
<keyword evidence="6" id="KW-0663">Pyridoxal phosphate</keyword>
<feature type="domain" description="Aminotransferase class V" evidence="11">
    <location>
        <begin position="4"/>
        <end position="366"/>
    </location>
</feature>
<evidence type="ECO:0000256" key="2">
    <source>
        <dbReference type="ARBA" id="ARBA00006490"/>
    </source>
</evidence>
<dbReference type="PANTHER" id="PTHR11601:SF34">
    <property type="entry name" value="CYSTEINE DESULFURASE"/>
    <property type="match status" value="1"/>
</dbReference>
<evidence type="ECO:0000256" key="3">
    <source>
        <dbReference type="ARBA" id="ARBA00012239"/>
    </source>
</evidence>
<dbReference type="InterPro" id="IPR015424">
    <property type="entry name" value="PyrdxlP-dep_Trfase"/>
</dbReference>
<evidence type="ECO:0000256" key="6">
    <source>
        <dbReference type="ARBA" id="ARBA00022898"/>
    </source>
</evidence>
<dbReference type="OrthoDB" id="9808002at2"/>
<gene>
    <name evidence="12" type="ORF">D7M11_19915</name>
</gene>
<dbReference type="InterPro" id="IPR016454">
    <property type="entry name" value="Cysteine_dSase"/>
</dbReference>
<comment type="similarity">
    <text evidence="2">Belongs to the class-V pyridoxal-phosphate-dependent aminotransferase family. NifS/IscS subfamily.</text>
</comment>
<evidence type="ECO:0000256" key="9">
    <source>
        <dbReference type="ARBA" id="ARBA00050776"/>
    </source>
</evidence>
<keyword evidence="5" id="KW-0479">Metal-binding</keyword>
<dbReference type="GO" id="GO:0046872">
    <property type="term" value="F:metal ion binding"/>
    <property type="evidence" value="ECO:0007669"/>
    <property type="project" value="UniProtKB-KW"/>
</dbReference>
<protein>
    <recommendedName>
        <fullName evidence="3">cysteine desulfurase</fullName>
        <ecNumber evidence="3">2.8.1.7</ecNumber>
    </recommendedName>
</protein>
<dbReference type="Gene3D" id="3.90.1150.10">
    <property type="entry name" value="Aspartate Aminotransferase, domain 1"/>
    <property type="match status" value="1"/>
</dbReference>
<dbReference type="PIRSF" id="PIRSF005572">
    <property type="entry name" value="NifS"/>
    <property type="match status" value="1"/>
</dbReference>
<dbReference type="Pfam" id="PF00266">
    <property type="entry name" value="Aminotran_5"/>
    <property type="match status" value="1"/>
</dbReference>
<keyword evidence="8" id="KW-0411">Iron-sulfur</keyword>
<dbReference type="NCBIfam" id="NF002806">
    <property type="entry name" value="PRK02948.1"/>
    <property type="match status" value="1"/>
</dbReference>
<dbReference type="InterPro" id="IPR015422">
    <property type="entry name" value="PyrdxlP-dep_Trfase_small"/>
</dbReference>
<evidence type="ECO:0000256" key="4">
    <source>
        <dbReference type="ARBA" id="ARBA00022679"/>
    </source>
</evidence>
<dbReference type="Proteomes" id="UP000282311">
    <property type="component" value="Unassembled WGS sequence"/>
</dbReference>
<sequence length="383" mass="41394">MNPIYLDHAATTPMRAEVLEAMLPYYTEKFGNPSSLHAFGREARIALSRSRDRMAELLGCSPSELLFTSGGTESDNTAIFGAASLYGTAKKHIITTQSEHHAVLHACEQLGRFGYDITYLPVDETGQVSASDVADAIRPETFLISVMYANNEVGTIQPIESIGSLARERGILFHVDAVQALGLLPLQLSELPVDLMSFSAHKIYGPKGVGALYVSKRVSVTPLLVGGSQERKRRAGTEHVAGIVGFAKAAELAIEAQPDNRRHVQLLRDEMIDGLSREIGTAAFTVNGHPSSVLPHILNVSFPGIDTETMLMSLDLEGIAAASGSACTSGSLELSHVLRAMRLPESVMRSAVRFSFGLTQPVEQIRAATEKVATISRRIRNRT</sequence>
<comment type="cofactor">
    <cofactor evidence="1 10">
        <name>pyridoxal 5'-phosphate</name>
        <dbReference type="ChEBI" id="CHEBI:597326"/>
    </cofactor>
</comment>
<dbReference type="GO" id="GO:0051536">
    <property type="term" value="F:iron-sulfur cluster binding"/>
    <property type="evidence" value="ECO:0007669"/>
    <property type="project" value="UniProtKB-KW"/>
</dbReference>
<keyword evidence="7" id="KW-0408">Iron</keyword>
<comment type="catalytic activity">
    <reaction evidence="9">
        <text>(sulfur carrier)-H + L-cysteine = (sulfur carrier)-SH + L-alanine</text>
        <dbReference type="Rhea" id="RHEA:43892"/>
        <dbReference type="Rhea" id="RHEA-COMP:14737"/>
        <dbReference type="Rhea" id="RHEA-COMP:14739"/>
        <dbReference type="ChEBI" id="CHEBI:29917"/>
        <dbReference type="ChEBI" id="CHEBI:35235"/>
        <dbReference type="ChEBI" id="CHEBI:57972"/>
        <dbReference type="ChEBI" id="CHEBI:64428"/>
        <dbReference type="EC" id="2.8.1.7"/>
    </reaction>
</comment>
<dbReference type="InterPro" id="IPR020578">
    <property type="entry name" value="Aminotrans_V_PyrdxlP_BS"/>
</dbReference>
<dbReference type="AlphaFoldDB" id="A0A3B0C9E1"/>
<evidence type="ECO:0000313" key="12">
    <source>
        <dbReference type="EMBL" id="RKN80547.1"/>
    </source>
</evidence>
<dbReference type="EC" id="2.8.1.7" evidence="3"/>
<evidence type="ECO:0000259" key="11">
    <source>
        <dbReference type="Pfam" id="PF00266"/>
    </source>
</evidence>
<dbReference type="InterPro" id="IPR015421">
    <property type="entry name" value="PyrdxlP-dep_Trfase_major"/>
</dbReference>
<organism evidence="12 13">
    <name type="scientific">Paenibacillus ginsengarvi</name>
    <dbReference type="NCBI Taxonomy" id="400777"/>
    <lineage>
        <taxon>Bacteria</taxon>
        <taxon>Bacillati</taxon>
        <taxon>Bacillota</taxon>
        <taxon>Bacilli</taxon>
        <taxon>Bacillales</taxon>
        <taxon>Paenibacillaceae</taxon>
        <taxon>Paenibacillus</taxon>
    </lineage>
</organism>
<dbReference type="PROSITE" id="PS00595">
    <property type="entry name" value="AA_TRANSFER_CLASS_5"/>
    <property type="match status" value="1"/>
</dbReference>
<dbReference type="InterPro" id="IPR000192">
    <property type="entry name" value="Aminotrans_V_dom"/>
</dbReference>
<proteinExistence type="inferred from homology"/>
<accession>A0A3B0C9E1</accession>
<keyword evidence="4" id="KW-0808">Transferase</keyword>
<dbReference type="GO" id="GO:0031071">
    <property type="term" value="F:cysteine desulfurase activity"/>
    <property type="evidence" value="ECO:0007669"/>
    <property type="project" value="UniProtKB-EC"/>
</dbReference>
<name>A0A3B0C9E1_9BACL</name>
<evidence type="ECO:0000256" key="1">
    <source>
        <dbReference type="ARBA" id="ARBA00001933"/>
    </source>
</evidence>
<comment type="caution">
    <text evidence="12">The sequence shown here is derived from an EMBL/GenBank/DDBJ whole genome shotgun (WGS) entry which is preliminary data.</text>
</comment>
<keyword evidence="13" id="KW-1185">Reference proteome</keyword>